<dbReference type="Proteomes" id="UP000016932">
    <property type="component" value="Unassembled WGS sequence"/>
</dbReference>
<gene>
    <name evidence="1" type="ORF">MYCFIDRAFT_210727</name>
</gene>
<dbReference type="EMBL" id="KB446557">
    <property type="protein sequence ID" value="EME83893.1"/>
    <property type="molecule type" value="Genomic_DNA"/>
</dbReference>
<proteinExistence type="predicted"/>
<reference evidence="1 2" key="1">
    <citation type="journal article" date="2012" name="PLoS Pathog.">
        <title>Diverse lifestyles and strategies of plant pathogenesis encoded in the genomes of eighteen Dothideomycetes fungi.</title>
        <authorList>
            <person name="Ohm R.A."/>
            <person name="Feau N."/>
            <person name="Henrissat B."/>
            <person name="Schoch C.L."/>
            <person name="Horwitz B.A."/>
            <person name="Barry K.W."/>
            <person name="Condon B.J."/>
            <person name="Copeland A.C."/>
            <person name="Dhillon B."/>
            <person name="Glaser F."/>
            <person name="Hesse C.N."/>
            <person name="Kosti I."/>
            <person name="LaButti K."/>
            <person name="Lindquist E.A."/>
            <person name="Lucas S."/>
            <person name="Salamov A.A."/>
            <person name="Bradshaw R.E."/>
            <person name="Ciuffetti L."/>
            <person name="Hamelin R.C."/>
            <person name="Kema G.H.J."/>
            <person name="Lawrence C."/>
            <person name="Scott J.A."/>
            <person name="Spatafora J.W."/>
            <person name="Turgeon B.G."/>
            <person name="de Wit P.J.G.M."/>
            <person name="Zhong S."/>
            <person name="Goodwin S.B."/>
            <person name="Grigoriev I.V."/>
        </authorList>
    </citation>
    <scope>NUCLEOTIDE SEQUENCE [LARGE SCALE GENOMIC DNA]</scope>
    <source>
        <strain evidence="1 2">CIRAD86</strain>
    </source>
</reference>
<evidence type="ECO:0000313" key="1">
    <source>
        <dbReference type="EMBL" id="EME83893.1"/>
    </source>
</evidence>
<name>M3B3D1_PSEFD</name>
<dbReference type="HOGENOM" id="CLU_1759621_0_0_1"/>
<dbReference type="VEuPathDB" id="FungiDB:MYCFIDRAFT_210727"/>
<protein>
    <submittedName>
        <fullName evidence="1">Uncharacterized protein</fullName>
    </submittedName>
</protein>
<keyword evidence="2" id="KW-1185">Reference proteome</keyword>
<dbReference type="KEGG" id="pfj:MYCFIDRAFT_210727"/>
<dbReference type="AlphaFoldDB" id="M3B3D1"/>
<dbReference type="RefSeq" id="XP_007924517.1">
    <property type="nucleotide sequence ID" value="XM_007926326.1"/>
</dbReference>
<sequence>MQFYFGFDRNEQSGGNGNGAGLSANKINVQRGSCALLYYLLHKDRCGAIRNGRLAQWEANMHQIAQNAIDETAPPFAGGFLESSEPPCTHADTKSKECEIHRHPDWIVCRKRHAEATFQHNEAAYLREIGITKEMALFGASAGGSRHA</sequence>
<evidence type="ECO:0000313" key="2">
    <source>
        <dbReference type="Proteomes" id="UP000016932"/>
    </source>
</evidence>
<dbReference type="GeneID" id="19337178"/>
<accession>M3B3D1</accession>
<dbReference type="OrthoDB" id="3649886at2759"/>
<organism evidence="1 2">
    <name type="scientific">Pseudocercospora fijiensis (strain CIRAD86)</name>
    <name type="common">Black leaf streak disease fungus</name>
    <name type="synonym">Mycosphaerella fijiensis</name>
    <dbReference type="NCBI Taxonomy" id="383855"/>
    <lineage>
        <taxon>Eukaryota</taxon>
        <taxon>Fungi</taxon>
        <taxon>Dikarya</taxon>
        <taxon>Ascomycota</taxon>
        <taxon>Pezizomycotina</taxon>
        <taxon>Dothideomycetes</taxon>
        <taxon>Dothideomycetidae</taxon>
        <taxon>Mycosphaerellales</taxon>
        <taxon>Mycosphaerellaceae</taxon>
        <taxon>Pseudocercospora</taxon>
    </lineage>
</organism>
<dbReference type="eggNOG" id="ENOG502TAKS">
    <property type="taxonomic scope" value="Eukaryota"/>
</dbReference>